<keyword evidence="2" id="KW-1185">Reference proteome</keyword>
<organism evidence="1 2">
    <name type="scientific">Streptomyces cuspidosporus</name>
    <dbReference type="NCBI Taxonomy" id="66882"/>
    <lineage>
        <taxon>Bacteria</taxon>
        <taxon>Bacillati</taxon>
        <taxon>Actinomycetota</taxon>
        <taxon>Actinomycetes</taxon>
        <taxon>Kitasatosporales</taxon>
        <taxon>Streptomycetaceae</taxon>
        <taxon>Streptomyces</taxon>
    </lineage>
</organism>
<sequence length="227" mass="24556">MSKRDLDAGLCEEYRDDSDAQLDALLAAADAAVLDKLAAVVDLDAGRAAVFAPSVTAEEVPASGDEGAESQLEWLLPFSGDSLVQWLAISGPGYLPRQLDKATSTIRTMTVVGRALLPESMRIYWGLATDFLSDASSQLTRLKTGLAHHELTRDAALALQEAARTGIDQFLGTLRKAAQMPHSPRASRVIERLIGTGEMVLTLLGWARESVEQLFADTDHTRHCPTR</sequence>
<protein>
    <submittedName>
        <fullName evidence="1">Uncharacterized protein</fullName>
    </submittedName>
</protein>
<dbReference type="EMBL" id="BAAASD010000029">
    <property type="protein sequence ID" value="GAA2359376.1"/>
    <property type="molecule type" value="Genomic_DNA"/>
</dbReference>
<reference evidence="2" key="1">
    <citation type="journal article" date="2019" name="Int. J. Syst. Evol. Microbiol.">
        <title>The Global Catalogue of Microorganisms (GCM) 10K type strain sequencing project: providing services to taxonomists for standard genome sequencing and annotation.</title>
        <authorList>
            <consortium name="The Broad Institute Genomics Platform"/>
            <consortium name="The Broad Institute Genome Sequencing Center for Infectious Disease"/>
            <person name="Wu L."/>
            <person name="Ma J."/>
        </authorList>
    </citation>
    <scope>NUCLEOTIDE SEQUENCE [LARGE SCALE GENOMIC DNA]</scope>
    <source>
        <strain evidence="2">JCM 4316</strain>
    </source>
</reference>
<dbReference type="RefSeq" id="WP_346177220.1">
    <property type="nucleotide sequence ID" value="NZ_BAAASD010000029.1"/>
</dbReference>
<proteinExistence type="predicted"/>
<comment type="caution">
    <text evidence="1">The sequence shown here is derived from an EMBL/GenBank/DDBJ whole genome shotgun (WGS) entry which is preliminary data.</text>
</comment>
<name>A0ABP5TUH1_9ACTN</name>
<gene>
    <name evidence="1" type="ORF">GCM10010246_56840</name>
</gene>
<accession>A0ABP5TUH1</accession>
<evidence type="ECO:0000313" key="1">
    <source>
        <dbReference type="EMBL" id="GAA2359376.1"/>
    </source>
</evidence>
<dbReference type="Proteomes" id="UP001500253">
    <property type="component" value="Unassembled WGS sequence"/>
</dbReference>
<evidence type="ECO:0000313" key="2">
    <source>
        <dbReference type="Proteomes" id="UP001500253"/>
    </source>
</evidence>